<feature type="transmembrane region" description="Helical" evidence="8">
    <location>
        <begin position="12"/>
        <end position="32"/>
    </location>
</feature>
<dbReference type="EMBL" id="BLAB01000001">
    <property type="protein sequence ID" value="GER93209.1"/>
    <property type="molecule type" value="Genomic_DNA"/>
</dbReference>
<evidence type="ECO:0000256" key="8">
    <source>
        <dbReference type="SAM" id="Phobius"/>
    </source>
</evidence>
<name>A0A5J4L4Q6_9ZZZZ</name>
<dbReference type="SMART" id="SM00283">
    <property type="entry name" value="MA"/>
    <property type="match status" value="1"/>
</dbReference>
<evidence type="ECO:0000256" key="2">
    <source>
        <dbReference type="ARBA" id="ARBA00022475"/>
    </source>
</evidence>
<dbReference type="GO" id="GO:0006935">
    <property type="term" value="P:chemotaxis"/>
    <property type="evidence" value="ECO:0007669"/>
    <property type="project" value="InterPro"/>
</dbReference>
<dbReference type="PANTHER" id="PTHR32089">
    <property type="entry name" value="METHYL-ACCEPTING CHEMOTAXIS PROTEIN MCPB"/>
    <property type="match status" value="1"/>
</dbReference>
<organism evidence="11">
    <name type="scientific">hot springs metagenome</name>
    <dbReference type="NCBI Taxonomy" id="433727"/>
    <lineage>
        <taxon>unclassified sequences</taxon>
        <taxon>metagenomes</taxon>
        <taxon>ecological metagenomes</taxon>
    </lineage>
</organism>
<comment type="caution">
    <text evidence="11">The sequence shown here is derived from an EMBL/GenBank/DDBJ whole genome shotgun (WGS) entry which is preliminary data.</text>
</comment>
<evidence type="ECO:0000256" key="5">
    <source>
        <dbReference type="ARBA" id="ARBA00023136"/>
    </source>
</evidence>
<dbReference type="AlphaFoldDB" id="A0A5J4L4Q6"/>
<keyword evidence="2" id="KW-1003">Cell membrane</keyword>
<evidence type="ECO:0000259" key="10">
    <source>
        <dbReference type="PROSITE" id="PS50885"/>
    </source>
</evidence>
<dbReference type="SMART" id="SM00304">
    <property type="entry name" value="HAMP"/>
    <property type="match status" value="1"/>
</dbReference>
<dbReference type="Pfam" id="PF00672">
    <property type="entry name" value="HAMP"/>
    <property type="match status" value="1"/>
</dbReference>
<accession>A0A5J4L4Q6</accession>
<evidence type="ECO:0000256" key="7">
    <source>
        <dbReference type="ARBA" id="ARBA00029447"/>
    </source>
</evidence>
<protein>
    <submittedName>
        <fullName evidence="11">Methyl-accepting chemotaxis protein</fullName>
    </submittedName>
</protein>
<dbReference type="GO" id="GO:0005886">
    <property type="term" value="C:plasma membrane"/>
    <property type="evidence" value="ECO:0007669"/>
    <property type="project" value="UniProtKB-SubCell"/>
</dbReference>
<gene>
    <name evidence="11" type="ORF">A45J_0945</name>
</gene>
<dbReference type="GO" id="GO:0004888">
    <property type="term" value="F:transmembrane signaling receptor activity"/>
    <property type="evidence" value="ECO:0007669"/>
    <property type="project" value="InterPro"/>
</dbReference>
<dbReference type="CDD" id="cd11386">
    <property type="entry name" value="MCP_signal"/>
    <property type="match status" value="1"/>
</dbReference>
<dbReference type="Pfam" id="PF08269">
    <property type="entry name" value="dCache_2"/>
    <property type="match status" value="1"/>
</dbReference>
<proteinExistence type="inferred from homology"/>
<keyword evidence="6" id="KW-0807">Transducer</keyword>
<dbReference type="PROSITE" id="PS50111">
    <property type="entry name" value="CHEMOTAXIS_TRANSDUC_2"/>
    <property type="match status" value="1"/>
</dbReference>
<feature type="domain" description="HAMP" evidence="10">
    <location>
        <begin position="237"/>
        <end position="289"/>
    </location>
</feature>
<dbReference type="SMART" id="SM01049">
    <property type="entry name" value="Cache_2"/>
    <property type="match status" value="1"/>
</dbReference>
<dbReference type="Gene3D" id="3.30.450.20">
    <property type="entry name" value="PAS domain"/>
    <property type="match status" value="1"/>
</dbReference>
<evidence type="ECO:0000259" key="9">
    <source>
        <dbReference type="PROSITE" id="PS50111"/>
    </source>
</evidence>
<dbReference type="InterPro" id="IPR003660">
    <property type="entry name" value="HAMP_dom"/>
</dbReference>
<comment type="subcellular location">
    <subcellularLocation>
        <location evidence="1">Cell membrane</location>
        <topology evidence="1">Multi-pass membrane protein</topology>
    </subcellularLocation>
</comment>
<dbReference type="PROSITE" id="PS50885">
    <property type="entry name" value="HAMP"/>
    <property type="match status" value="1"/>
</dbReference>
<evidence type="ECO:0000256" key="4">
    <source>
        <dbReference type="ARBA" id="ARBA00022989"/>
    </source>
</evidence>
<keyword evidence="5 8" id="KW-0472">Membrane</keyword>
<keyword evidence="3 8" id="KW-0812">Transmembrane</keyword>
<feature type="transmembrane region" description="Helical" evidence="8">
    <location>
        <begin position="214"/>
        <end position="235"/>
    </location>
</feature>
<dbReference type="PRINTS" id="PR00260">
    <property type="entry name" value="CHEMTRNSDUCR"/>
</dbReference>
<comment type="similarity">
    <text evidence="7">Belongs to the methyl-accepting chemotaxis (MCP) protein family.</text>
</comment>
<dbReference type="Pfam" id="PF00015">
    <property type="entry name" value="MCPsignal"/>
    <property type="match status" value="1"/>
</dbReference>
<dbReference type="InterPro" id="IPR004090">
    <property type="entry name" value="Chemotax_Me-accpt_rcpt"/>
</dbReference>
<dbReference type="SUPFAM" id="SSF58104">
    <property type="entry name" value="Methyl-accepting chemotaxis protein (MCP) signaling domain"/>
    <property type="match status" value="1"/>
</dbReference>
<feature type="domain" description="Methyl-accepting transducer" evidence="9">
    <location>
        <begin position="294"/>
        <end position="530"/>
    </location>
</feature>
<dbReference type="FunFam" id="1.10.287.950:FF:000001">
    <property type="entry name" value="Methyl-accepting chemotaxis sensory transducer"/>
    <property type="match status" value="1"/>
</dbReference>
<dbReference type="InterPro" id="IPR004010">
    <property type="entry name" value="Double_Cache_2"/>
</dbReference>
<keyword evidence="4 8" id="KW-1133">Transmembrane helix</keyword>
<dbReference type="GO" id="GO:0007165">
    <property type="term" value="P:signal transduction"/>
    <property type="evidence" value="ECO:0007669"/>
    <property type="project" value="UniProtKB-KW"/>
</dbReference>
<reference evidence="11" key="1">
    <citation type="submission" date="2019-10" db="EMBL/GenBank/DDBJ databases">
        <title>Metagenomic sequencing of thiosulfate-disproportionating enrichment culture.</title>
        <authorList>
            <person name="Umezawa K."/>
            <person name="Kojima H."/>
            <person name="Fukui M."/>
        </authorList>
    </citation>
    <scope>NUCLEOTIDE SEQUENCE</scope>
    <source>
        <strain evidence="11">45J</strain>
    </source>
</reference>
<sequence>MSIKSLSLKGKFILLLVIVFIGLSMQSLIGTFHQKQTMLDEKKTKLRHVTEVAYGILEHYYKLQTEGKLSEADAKASAIAQIKSIRYEGKEYFWINDDSLPIPKMIMHPTVPALDGKLLDAEKFNCAKAMQYGVDGETVKTDGKKNLFQAFVEVTNKSGIGYVSYEWPKPLQGGGATKELYPKMSFIKKFEPWHWVIGSGIYTDDVNTAFIKEVIQQIVIALTIIGIVGLAFWLISANIVKSVDKAIDLTEKIANGDLTTSIDYTGRDEFARFFNAINNMTVKLKDMINAISNTSREINSSANVLKTDAEQASNGVVKQAEQAHRVAVSAEEMSQTITDIARNASVAAETSEDAMKTAYEGKEIADGAVNTVNSVYTSTVELAGMVEKLNNRATEIGDIVTVIKDIADQTNLLALNAAIEAARAGEQGRGFAVVADEVRKLAERTIKATGEISEKIGAIQQESVQTANTMTSASDEVTKATEYIRKVGDSLNHIVDAVQRVKDQITHIATAVDEQSAASEEVAKNIESSAKISKEIQGMSEKIMAETGKISKITERLEQLVSNFKM</sequence>
<evidence type="ECO:0000256" key="3">
    <source>
        <dbReference type="ARBA" id="ARBA00022692"/>
    </source>
</evidence>
<dbReference type="CDD" id="cd06225">
    <property type="entry name" value="HAMP"/>
    <property type="match status" value="1"/>
</dbReference>
<dbReference type="PANTHER" id="PTHR32089:SF112">
    <property type="entry name" value="LYSOZYME-LIKE PROTEIN-RELATED"/>
    <property type="match status" value="1"/>
</dbReference>
<dbReference type="Gene3D" id="1.10.287.950">
    <property type="entry name" value="Methyl-accepting chemotaxis protein"/>
    <property type="match status" value="1"/>
</dbReference>
<evidence type="ECO:0000256" key="1">
    <source>
        <dbReference type="ARBA" id="ARBA00004651"/>
    </source>
</evidence>
<dbReference type="InterPro" id="IPR004089">
    <property type="entry name" value="MCPsignal_dom"/>
</dbReference>
<evidence type="ECO:0000256" key="6">
    <source>
        <dbReference type="ARBA" id="ARBA00023224"/>
    </source>
</evidence>
<evidence type="ECO:0000313" key="11">
    <source>
        <dbReference type="EMBL" id="GER93209.1"/>
    </source>
</evidence>
<dbReference type="InterPro" id="IPR033480">
    <property type="entry name" value="sCache_2"/>
</dbReference>